<keyword evidence="1" id="KW-1133">Transmembrane helix</keyword>
<keyword evidence="1" id="KW-0472">Membrane</keyword>
<evidence type="ECO:0000313" key="3">
    <source>
        <dbReference type="Proteomes" id="UP000010388"/>
    </source>
</evidence>
<name>K9P7E4_CYAGP</name>
<evidence type="ECO:0000313" key="2">
    <source>
        <dbReference type="EMBL" id="AFY28868.1"/>
    </source>
</evidence>
<dbReference type="HOGENOM" id="CLU_221062_0_0_3"/>
<proteinExistence type="predicted"/>
<dbReference type="EMBL" id="CP003495">
    <property type="protein sequence ID" value="AFY28868.1"/>
    <property type="molecule type" value="Genomic_DNA"/>
</dbReference>
<dbReference type="Proteomes" id="UP000010388">
    <property type="component" value="Chromosome"/>
</dbReference>
<dbReference type="STRING" id="292564.Cyagr_1720"/>
<sequence length="32" mass="3370">MREIPVHRSIGLLTATGLTGLALVSLTMTFLG</sequence>
<reference evidence="3" key="1">
    <citation type="journal article" date="2013" name="Proc. Natl. Acad. Sci. U.S.A.">
        <title>Improving the coverage of the cyanobacterial phylum using diversity-driven genome sequencing.</title>
        <authorList>
            <person name="Shih P.M."/>
            <person name="Wu D."/>
            <person name="Latifi A."/>
            <person name="Axen S.D."/>
            <person name="Fewer D.P."/>
            <person name="Talla E."/>
            <person name="Calteau A."/>
            <person name="Cai F."/>
            <person name="Tandeau de Marsac N."/>
            <person name="Rippka R."/>
            <person name="Herdman M."/>
            <person name="Sivonen K."/>
            <person name="Coursin T."/>
            <person name="Laurent T."/>
            <person name="Goodwin L."/>
            <person name="Nolan M."/>
            <person name="Davenport K.W."/>
            <person name="Han C.S."/>
            <person name="Rubin E.M."/>
            <person name="Eisen J.A."/>
            <person name="Woyke T."/>
            <person name="Gugger M."/>
            <person name="Kerfeld C.A."/>
        </authorList>
    </citation>
    <scope>NUCLEOTIDE SEQUENCE [LARGE SCALE GENOMIC DNA]</scope>
    <source>
        <strain evidence="3">ATCC 27147 / PCC 6307</strain>
    </source>
</reference>
<feature type="transmembrane region" description="Helical" evidence="1">
    <location>
        <begin position="12"/>
        <end position="31"/>
    </location>
</feature>
<gene>
    <name evidence="2" type="ordered locus">Cyagr_1720</name>
</gene>
<organism evidence="2 3">
    <name type="scientific">Cyanobium gracile (strain ATCC 27147 / PCC 6307)</name>
    <dbReference type="NCBI Taxonomy" id="292564"/>
    <lineage>
        <taxon>Bacteria</taxon>
        <taxon>Bacillati</taxon>
        <taxon>Cyanobacteriota</taxon>
        <taxon>Cyanophyceae</taxon>
        <taxon>Synechococcales</taxon>
        <taxon>Prochlorococcaceae</taxon>
        <taxon>Cyanobium</taxon>
    </lineage>
</organism>
<evidence type="ECO:0000256" key="1">
    <source>
        <dbReference type="SAM" id="Phobius"/>
    </source>
</evidence>
<protein>
    <submittedName>
        <fullName evidence="2">Uncharacterized protein</fullName>
    </submittedName>
</protein>
<keyword evidence="1" id="KW-0812">Transmembrane</keyword>
<dbReference type="KEGG" id="cgc:Cyagr_1720"/>
<accession>K9P7E4</accession>
<dbReference type="AlphaFoldDB" id="K9P7E4"/>